<feature type="region of interest" description="Disordered" evidence="1">
    <location>
        <begin position="83"/>
        <end position="109"/>
    </location>
</feature>
<protein>
    <recommendedName>
        <fullName evidence="4">DUF4304 domain-containing protein</fullName>
    </recommendedName>
</protein>
<sequence>MSTNVVYKAMLRDLIGPGVRAHGFTGTAPRWRKRYPNGDMLILGFQGSRYSTGTEVHFTINYDFKTAGKIEYDLARVEAATGPSAKKRDVGSGGGILTGRLGPKSARTDSSGYWWAVSDERDAQRAADDVLPQVASLVARCDEYAHDRDVLLERIPVRVRAALADVAFVLAERGPSRELDDCLEEYLADLIPRVRPHAERTAAWIRAFADRSSASTA</sequence>
<dbReference type="Proteomes" id="UP001160334">
    <property type="component" value="Unassembled WGS sequence"/>
</dbReference>
<reference evidence="2 3" key="1">
    <citation type="submission" date="2023-04" db="EMBL/GenBank/DDBJ databases">
        <title>Forest soil microbial communities from Buena Vista Peninsula, Colon Province, Panama.</title>
        <authorList>
            <person name="Bouskill N."/>
        </authorList>
    </citation>
    <scope>NUCLEOTIDE SEQUENCE [LARGE SCALE GENOMIC DNA]</scope>
    <source>
        <strain evidence="2 3">CFH S0262</strain>
    </source>
</reference>
<comment type="caution">
    <text evidence="2">The sequence shown here is derived from an EMBL/GenBank/DDBJ whole genome shotgun (WGS) entry which is preliminary data.</text>
</comment>
<evidence type="ECO:0000313" key="2">
    <source>
        <dbReference type="EMBL" id="MDH6284072.1"/>
    </source>
</evidence>
<proteinExistence type="predicted"/>
<evidence type="ECO:0000256" key="1">
    <source>
        <dbReference type="SAM" id="MobiDB-lite"/>
    </source>
</evidence>
<evidence type="ECO:0000313" key="3">
    <source>
        <dbReference type="Proteomes" id="UP001160334"/>
    </source>
</evidence>
<keyword evidence="3" id="KW-1185">Reference proteome</keyword>
<dbReference type="RefSeq" id="WP_280763320.1">
    <property type="nucleotide sequence ID" value="NZ_JARXVC010000018.1"/>
</dbReference>
<gene>
    <name evidence="2" type="ORF">M2280_005324</name>
</gene>
<organism evidence="2 3">
    <name type="scientific">Prescottella agglutinans</name>
    <dbReference type="NCBI Taxonomy" id="1644129"/>
    <lineage>
        <taxon>Bacteria</taxon>
        <taxon>Bacillati</taxon>
        <taxon>Actinomycetota</taxon>
        <taxon>Actinomycetes</taxon>
        <taxon>Mycobacteriales</taxon>
        <taxon>Nocardiaceae</taxon>
        <taxon>Prescottella</taxon>
    </lineage>
</organism>
<dbReference type="InterPro" id="IPR025412">
    <property type="entry name" value="DUF4304"/>
</dbReference>
<dbReference type="Pfam" id="PF14137">
    <property type="entry name" value="DUF4304"/>
    <property type="match status" value="1"/>
</dbReference>
<accession>A0ABT6MIC9</accession>
<dbReference type="EMBL" id="JARXVC010000018">
    <property type="protein sequence ID" value="MDH6284072.1"/>
    <property type="molecule type" value="Genomic_DNA"/>
</dbReference>
<name>A0ABT6MIC9_9NOCA</name>
<evidence type="ECO:0008006" key="4">
    <source>
        <dbReference type="Google" id="ProtNLM"/>
    </source>
</evidence>